<evidence type="ECO:0000313" key="2">
    <source>
        <dbReference type="Proteomes" id="UP000028990"/>
    </source>
</evidence>
<protein>
    <submittedName>
        <fullName evidence="1">F-box/LRR-repeat protein 20</fullName>
    </submittedName>
</protein>
<dbReference type="InterPro" id="IPR032675">
    <property type="entry name" value="LRR_dom_sf"/>
</dbReference>
<organism evidence="1 2">
    <name type="scientific">Fukomys damarensis</name>
    <name type="common">Damaraland mole rat</name>
    <name type="synonym">Cryptomys damarensis</name>
    <dbReference type="NCBI Taxonomy" id="885580"/>
    <lineage>
        <taxon>Eukaryota</taxon>
        <taxon>Metazoa</taxon>
        <taxon>Chordata</taxon>
        <taxon>Craniata</taxon>
        <taxon>Vertebrata</taxon>
        <taxon>Euteleostomi</taxon>
        <taxon>Mammalia</taxon>
        <taxon>Eutheria</taxon>
        <taxon>Euarchontoglires</taxon>
        <taxon>Glires</taxon>
        <taxon>Rodentia</taxon>
        <taxon>Hystricomorpha</taxon>
        <taxon>Bathyergidae</taxon>
        <taxon>Fukomys</taxon>
    </lineage>
</organism>
<sequence>MDLEESVQVTNSMLIQLPIHRPQLQELSLSDCELITDDGVHHLGIGACTHKWLEVIELDNCPLITDASLKHLKCYHSLERIELNDCQQITRTGIKRLRTHLADVKVHACLLCISHSTPISGGQQIVLLQMLHHPMTLEGSASVN</sequence>
<gene>
    <name evidence="1" type="ORF">H920_09448</name>
</gene>
<evidence type="ECO:0000313" key="1">
    <source>
        <dbReference type="EMBL" id="KFO29146.1"/>
    </source>
</evidence>
<accession>A0A091E263</accession>
<dbReference type="SUPFAM" id="SSF52047">
    <property type="entry name" value="RNI-like"/>
    <property type="match status" value="1"/>
</dbReference>
<dbReference type="AlphaFoldDB" id="A0A091E263"/>
<dbReference type="InterPro" id="IPR006553">
    <property type="entry name" value="Leu-rich_rpt_Cys-con_subtyp"/>
</dbReference>
<dbReference type="GO" id="GO:0019005">
    <property type="term" value="C:SCF ubiquitin ligase complex"/>
    <property type="evidence" value="ECO:0007669"/>
    <property type="project" value="TreeGrafter"/>
</dbReference>
<dbReference type="Proteomes" id="UP000028990">
    <property type="component" value="Unassembled WGS sequence"/>
</dbReference>
<dbReference type="GO" id="GO:0031146">
    <property type="term" value="P:SCF-dependent proteasomal ubiquitin-dependent protein catabolic process"/>
    <property type="evidence" value="ECO:0007669"/>
    <property type="project" value="TreeGrafter"/>
</dbReference>
<dbReference type="PANTHER" id="PTHR13318:SF165">
    <property type="entry name" value="F-BOX_LRR-REPEAT PROTEIN FBXL-1"/>
    <property type="match status" value="1"/>
</dbReference>
<dbReference type="Gene3D" id="3.80.10.10">
    <property type="entry name" value="Ribonuclease Inhibitor"/>
    <property type="match status" value="1"/>
</dbReference>
<dbReference type="PANTHER" id="PTHR13318">
    <property type="entry name" value="PARTNER OF PAIRED, ISOFORM B-RELATED"/>
    <property type="match status" value="1"/>
</dbReference>
<dbReference type="EMBL" id="KN122630">
    <property type="protein sequence ID" value="KFO29146.1"/>
    <property type="molecule type" value="Genomic_DNA"/>
</dbReference>
<reference evidence="1 2" key="1">
    <citation type="submission" date="2013-11" db="EMBL/GenBank/DDBJ databases">
        <title>The Damaraland mole rat (Fukomys damarensis) genome and evolution of African mole rats.</title>
        <authorList>
            <person name="Gladyshev V.N."/>
            <person name="Fang X."/>
        </authorList>
    </citation>
    <scope>NUCLEOTIDE SEQUENCE [LARGE SCALE GENOMIC DNA]</scope>
    <source>
        <tissue evidence="1">Liver</tissue>
    </source>
</reference>
<name>A0A091E263_FUKDA</name>
<keyword evidence="2" id="KW-1185">Reference proteome</keyword>
<proteinExistence type="predicted"/>
<dbReference type="InterPro" id="IPR001611">
    <property type="entry name" value="Leu-rich_rpt"/>
</dbReference>
<dbReference type="Pfam" id="PF13516">
    <property type="entry name" value="LRR_6"/>
    <property type="match status" value="1"/>
</dbReference>
<dbReference type="SMART" id="SM00367">
    <property type="entry name" value="LRR_CC"/>
    <property type="match status" value="2"/>
</dbReference>